<comment type="similarity">
    <text evidence="2">Belongs to the bacterial solute-binding protein SsuA/TauA family.</text>
</comment>
<name>A0A4R7C016_9HYPH</name>
<sequence>MTKLRVGAVSRNYFNMPLWAAQHRGFFAREGLEVELHLIEGIDEVTRRLAAGELDIDLGVTENVILERERGGRLAIVAGNVNRLPFSLIARAGIGSIPELRGARIGVSSIQAGSSSLVMELLARHGLRYPDDYTLLPVGPILARWRMLQSGEIDAGLQGAPMNRIAIEQGYSDLGSPRALFPDFQFTSVNVDMAWASAHRETVVAFLRAYIEAHRWLRANKEASRAIAAAEADLSAEHADFAWDEMVEAEIFPPDARASVAAVQALIDVSALIRALPGRAKLSAESYIDPRFVDEAERSLA</sequence>
<dbReference type="Pfam" id="PF09084">
    <property type="entry name" value="NMT1"/>
    <property type="match status" value="1"/>
</dbReference>
<comment type="subcellular location">
    <subcellularLocation>
        <location evidence="1">Periplasm</location>
    </subcellularLocation>
</comment>
<gene>
    <name evidence="5" type="ORF">EV668_3236</name>
</gene>
<organism evidence="5 6">
    <name type="scientific">Enterovirga rhinocerotis</name>
    <dbReference type="NCBI Taxonomy" id="1339210"/>
    <lineage>
        <taxon>Bacteria</taxon>
        <taxon>Pseudomonadati</taxon>
        <taxon>Pseudomonadota</taxon>
        <taxon>Alphaproteobacteria</taxon>
        <taxon>Hyphomicrobiales</taxon>
        <taxon>Methylobacteriaceae</taxon>
        <taxon>Enterovirga</taxon>
    </lineage>
</organism>
<evidence type="ECO:0000313" key="5">
    <source>
        <dbReference type="EMBL" id="TDR90385.1"/>
    </source>
</evidence>
<dbReference type="PANTHER" id="PTHR30024">
    <property type="entry name" value="ALIPHATIC SULFONATES-BINDING PROTEIN-RELATED"/>
    <property type="match status" value="1"/>
</dbReference>
<dbReference type="Gene3D" id="3.40.190.10">
    <property type="entry name" value="Periplasmic binding protein-like II"/>
    <property type="match status" value="2"/>
</dbReference>
<evidence type="ECO:0000259" key="4">
    <source>
        <dbReference type="Pfam" id="PF09084"/>
    </source>
</evidence>
<proteinExistence type="inferred from homology"/>
<dbReference type="GO" id="GO:0042597">
    <property type="term" value="C:periplasmic space"/>
    <property type="evidence" value="ECO:0007669"/>
    <property type="project" value="UniProtKB-SubCell"/>
</dbReference>
<feature type="domain" description="SsuA/THI5-like" evidence="4">
    <location>
        <begin position="16"/>
        <end position="221"/>
    </location>
</feature>
<evidence type="ECO:0000313" key="6">
    <source>
        <dbReference type="Proteomes" id="UP000295122"/>
    </source>
</evidence>
<dbReference type="EMBL" id="SNZR01000013">
    <property type="protein sequence ID" value="TDR90385.1"/>
    <property type="molecule type" value="Genomic_DNA"/>
</dbReference>
<dbReference type="PANTHER" id="PTHR30024:SF47">
    <property type="entry name" value="TAURINE-BINDING PERIPLASMIC PROTEIN"/>
    <property type="match status" value="1"/>
</dbReference>
<keyword evidence="3" id="KW-0732">Signal</keyword>
<keyword evidence="6" id="KW-1185">Reference proteome</keyword>
<protein>
    <submittedName>
        <fullName evidence="5">ABC-type nitrate/sulfonate/bicarbonate transport system substrate-binding protein</fullName>
    </submittedName>
</protein>
<reference evidence="5 6" key="1">
    <citation type="submission" date="2019-03" db="EMBL/GenBank/DDBJ databases">
        <title>Genomic Encyclopedia of Type Strains, Phase IV (KMG-IV): sequencing the most valuable type-strain genomes for metagenomic binning, comparative biology and taxonomic classification.</title>
        <authorList>
            <person name="Goeker M."/>
        </authorList>
    </citation>
    <scope>NUCLEOTIDE SEQUENCE [LARGE SCALE GENOMIC DNA]</scope>
    <source>
        <strain evidence="5 6">DSM 25903</strain>
    </source>
</reference>
<dbReference type="AlphaFoldDB" id="A0A4R7C016"/>
<dbReference type="OrthoDB" id="5372616at2"/>
<dbReference type="RefSeq" id="WP_133771739.1">
    <property type="nucleotide sequence ID" value="NZ_SNZR01000013.1"/>
</dbReference>
<dbReference type="InterPro" id="IPR015168">
    <property type="entry name" value="SsuA/THI5"/>
</dbReference>
<accession>A0A4R7C016</accession>
<evidence type="ECO:0000256" key="1">
    <source>
        <dbReference type="ARBA" id="ARBA00004418"/>
    </source>
</evidence>
<evidence type="ECO:0000256" key="3">
    <source>
        <dbReference type="ARBA" id="ARBA00022729"/>
    </source>
</evidence>
<evidence type="ECO:0000256" key="2">
    <source>
        <dbReference type="ARBA" id="ARBA00010742"/>
    </source>
</evidence>
<comment type="caution">
    <text evidence="5">The sequence shown here is derived from an EMBL/GenBank/DDBJ whole genome shotgun (WGS) entry which is preliminary data.</text>
</comment>
<dbReference type="Proteomes" id="UP000295122">
    <property type="component" value="Unassembled WGS sequence"/>
</dbReference>
<dbReference type="SUPFAM" id="SSF53850">
    <property type="entry name" value="Periplasmic binding protein-like II"/>
    <property type="match status" value="1"/>
</dbReference>